<organism evidence="1 2">
    <name type="scientific">Camellia lanceoleosa</name>
    <dbReference type="NCBI Taxonomy" id="1840588"/>
    <lineage>
        <taxon>Eukaryota</taxon>
        <taxon>Viridiplantae</taxon>
        <taxon>Streptophyta</taxon>
        <taxon>Embryophyta</taxon>
        <taxon>Tracheophyta</taxon>
        <taxon>Spermatophyta</taxon>
        <taxon>Magnoliopsida</taxon>
        <taxon>eudicotyledons</taxon>
        <taxon>Gunneridae</taxon>
        <taxon>Pentapetalae</taxon>
        <taxon>asterids</taxon>
        <taxon>Ericales</taxon>
        <taxon>Theaceae</taxon>
        <taxon>Camellia</taxon>
    </lineage>
</organism>
<gene>
    <name evidence="1" type="ORF">LOK49_LG15G00596</name>
</gene>
<dbReference type="EMBL" id="CM045768">
    <property type="protein sequence ID" value="KAI7982082.1"/>
    <property type="molecule type" value="Genomic_DNA"/>
</dbReference>
<evidence type="ECO:0000313" key="2">
    <source>
        <dbReference type="Proteomes" id="UP001060215"/>
    </source>
</evidence>
<name>A0ACC0F1Z9_9ERIC</name>
<protein>
    <submittedName>
        <fullName evidence="1">Uncharacterized protein</fullName>
    </submittedName>
</protein>
<dbReference type="Proteomes" id="UP001060215">
    <property type="component" value="Chromosome 11"/>
</dbReference>
<sequence>MIIILIFLIIVTTKPVLAYRPLEGDEAMAGHGTDSVEPDKVQGSPPGPSGCTYIGGGNNNGGGGGCHHVTTKPLEAAARPFHGRKVTVAHGGVGGGGGGGGGSESALTHKPGNSPPAPSPCTYIPIGGGNCKNH</sequence>
<comment type="caution">
    <text evidence="1">The sequence shown here is derived from an EMBL/GenBank/DDBJ whole genome shotgun (WGS) entry which is preliminary data.</text>
</comment>
<keyword evidence="2" id="KW-1185">Reference proteome</keyword>
<evidence type="ECO:0000313" key="1">
    <source>
        <dbReference type="EMBL" id="KAI7982082.1"/>
    </source>
</evidence>
<proteinExistence type="predicted"/>
<accession>A0ACC0F1Z9</accession>
<reference evidence="1 2" key="1">
    <citation type="journal article" date="2022" name="Plant J.">
        <title>Chromosome-level genome of Camellia lanceoleosa provides a valuable resource for understanding genome evolution and self-incompatibility.</title>
        <authorList>
            <person name="Gong W."/>
            <person name="Xiao S."/>
            <person name="Wang L."/>
            <person name="Liao Z."/>
            <person name="Chang Y."/>
            <person name="Mo W."/>
            <person name="Hu G."/>
            <person name="Li W."/>
            <person name="Zhao G."/>
            <person name="Zhu H."/>
            <person name="Hu X."/>
            <person name="Ji K."/>
            <person name="Xiang X."/>
            <person name="Song Q."/>
            <person name="Yuan D."/>
            <person name="Jin S."/>
            <person name="Zhang L."/>
        </authorList>
    </citation>
    <scope>NUCLEOTIDE SEQUENCE [LARGE SCALE GENOMIC DNA]</scope>
    <source>
        <strain evidence="1">SQ_2022a</strain>
    </source>
</reference>